<dbReference type="AlphaFoldDB" id="A0A0E9VCA4"/>
<sequence>MAGPNTRDLANQWCIFITQPTNGVTSSLTQSVTDIHFCTAGPAVVVQPKTSEMFMNLTQVWNIVLDINTYIF</sequence>
<evidence type="ECO:0000313" key="1">
    <source>
        <dbReference type="EMBL" id="JAH75697.1"/>
    </source>
</evidence>
<proteinExistence type="predicted"/>
<protein>
    <submittedName>
        <fullName evidence="1">Uncharacterized protein</fullName>
    </submittedName>
</protein>
<organism evidence="1">
    <name type="scientific">Anguilla anguilla</name>
    <name type="common">European freshwater eel</name>
    <name type="synonym">Muraena anguilla</name>
    <dbReference type="NCBI Taxonomy" id="7936"/>
    <lineage>
        <taxon>Eukaryota</taxon>
        <taxon>Metazoa</taxon>
        <taxon>Chordata</taxon>
        <taxon>Craniata</taxon>
        <taxon>Vertebrata</taxon>
        <taxon>Euteleostomi</taxon>
        <taxon>Actinopterygii</taxon>
        <taxon>Neopterygii</taxon>
        <taxon>Teleostei</taxon>
        <taxon>Anguilliformes</taxon>
        <taxon>Anguillidae</taxon>
        <taxon>Anguilla</taxon>
    </lineage>
</organism>
<name>A0A0E9VCA4_ANGAN</name>
<accession>A0A0E9VCA4</accession>
<reference evidence="1" key="2">
    <citation type="journal article" date="2015" name="Fish Shellfish Immunol.">
        <title>Early steps in the European eel (Anguilla anguilla)-Vibrio vulnificus interaction in the gills: Role of the RtxA13 toxin.</title>
        <authorList>
            <person name="Callol A."/>
            <person name="Pajuelo D."/>
            <person name="Ebbesson L."/>
            <person name="Teles M."/>
            <person name="MacKenzie S."/>
            <person name="Amaro C."/>
        </authorList>
    </citation>
    <scope>NUCLEOTIDE SEQUENCE</scope>
</reference>
<reference evidence="1" key="1">
    <citation type="submission" date="2014-11" db="EMBL/GenBank/DDBJ databases">
        <authorList>
            <person name="Amaro Gonzalez C."/>
        </authorList>
    </citation>
    <scope>NUCLEOTIDE SEQUENCE</scope>
</reference>
<dbReference type="EMBL" id="GBXM01032880">
    <property type="protein sequence ID" value="JAH75697.1"/>
    <property type="molecule type" value="Transcribed_RNA"/>
</dbReference>